<organism evidence="2 3">
    <name type="scientific">Dyella dinghuensis</name>
    <dbReference type="NCBI Taxonomy" id="1920169"/>
    <lineage>
        <taxon>Bacteria</taxon>
        <taxon>Pseudomonadati</taxon>
        <taxon>Pseudomonadota</taxon>
        <taxon>Gammaproteobacteria</taxon>
        <taxon>Lysobacterales</taxon>
        <taxon>Rhodanobacteraceae</taxon>
        <taxon>Dyella</taxon>
    </lineage>
</organism>
<protein>
    <submittedName>
        <fullName evidence="2">Uncharacterized protein</fullName>
    </submittedName>
</protein>
<feature type="region of interest" description="Disordered" evidence="1">
    <location>
        <begin position="141"/>
        <end position="262"/>
    </location>
</feature>
<proteinExistence type="predicted"/>
<evidence type="ECO:0000256" key="1">
    <source>
        <dbReference type="SAM" id="MobiDB-lite"/>
    </source>
</evidence>
<dbReference type="AlphaFoldDB" id="A0A3S0S1A0"/>
<name>A0A3S0S1A0_9GAMM</name>
<accession>A0A3S0S1A0</accession>
<dbReference type="Proteomes" id="UP000267077">
    <property type="component" value="Unassembled WGS sequence"/>
</dbReference>
<sequence length="335" mass="33804">MCRCAPVLANDEPNDSHLGAGIHDVTDPELADMRGRYVVGDNTVVYFGVEMITTFQSNTGQTLQGTLTIGMNFSKNSNSPQVTFVPTVTITTPNAPLPTASTVQSNVSRGIQSGGVANVGGFVQSVQIAGDNNAAANVTSLNIQNGGSAPNTSTTSNSSTTSSSSNDPSTPSVASVTSTGSMTNTNSSTSTTSPDNGGSNNSNNTSNTSNSTTSNSNSNNTAGNSNNLAGNTAPGTTTNTGAATPTGRTATVGGSSVSSTYSNNSAEVTASIDGQGTASQFMHPGSLGQEIQLATDNAVVTNQMIVNLVTQQLSSTEQLAHTLAQSLNLSHLNGH</sequence>
<dbReference type="OrthoDB" id="5585636at2"/>
<feature type="compositionally biased region" description="Low complexity" evidence="1">
    <location>
        <begin position="150"/>
        <end position="262"/>
    </location>
</feature>
<dbReference type="EMBL" id="RYZR01000008">
    <property type="protein sequence ID" value="RUL61374.1"/>
    <property type="molecule type" value="Genomic_DNA"/>
</dbReference>
<keyword evidence="3" id="KW-1185">Reference proteome</keyword>
<comment type="caution">
    <text evidence="2">The sequence shown here is derived from an EMBL/GenBank/DDBJ whole genome shotgun (WGS) entry which is preliminary data.</text>
</comment>
<reference evidence="2 3" key="1">
    <citation type="submission" date="2018-12" db="EMBL/GenBank/DDBJ databases">
        <title>Dyella dinghuensis sp. nov. DHOA06 and Dyella choica sp. nov. 4M-K27, isolated from forest soil.</title>
        <authorList>
            <person name="Qiu L.-H."/>
            <person name="Gao Z.-H."/>
        </authorList>
    </citation>
    <scope>NUCLEOTIDE SEQUENCE [LARGE SCALE GENOMIC DNA]</scope>
    <source>
        <strain evidence="2 3">DHOA06</strain>
    </source>
</reference>
<evidence type="ECO:0000313" key="2">
    <source>
        <dbReference type="EMBL" id="RUL61374.1"/>
    </source>
</evidence>
<gene>
    <name evidence="2" type="ORF">EKH79_17190</name>
</gene>
<dbReference type="RefSeq" id="WP_126675085.1">
    <property type="nucleotide sequence ID" value="NZ_RYZR01000008.1"/>
</dbReference>
<evidence type="ECO:0000313" key="3">
    <source>
        <dbReference type="Proteomes" id="UP000267077"/>
    </source>
</evidence>